<dbReference type="PANTHER" id="PTHR38797">
    <property type="entry name" value="NUCLEAR PORE COMPLEX PROTEIN NUP85-RELATED"/>
    <property type="match status" value="1"/>
</dbReference>
<dbReference type="Pfam" id="PF12311">
    <property type="entry name" value="DUF3632"/>
    <property type="match status" value="1"/>
</dbReference>
<proteinExistence type="predicted"/>
<evidence type="ECO:0000313" key="1">
    <source>
        <dbReference type="EMBL" id="KAF4631142.1"/>
    </source>
</evidence>
<reference evidence="1 2" key="1">
    <citation type="submission" date="2020-03" db="EMBL/GenBank/DDBJ databases">
        <title>Draft Genome Sequence of Cudoniella acicularis.</title>
        <authorList>
            <person name="Buettner E."/>
            <person name="Kellner H."/>
        </authorList>
    </citation>
    <scope>NUCLEOTIDE SEQUENCE [LARGE SCALE GENOMIC DNA]</scope>
    <source>
        <strain evidence="1 2">DSM 108380</strain>
    </source>
</reference>
<evidence type="ECO:0000313" key="2">
    <source>
        <dbReference type="Proteomes" id="UP000566819"/>
    </source>
</evidence>
<dbReference type="OrthoDB" id="3350591at2759"/>
<sequence>MMGRDTNVLYPVTYFNVTGYVKSKRSWQYPTYYKLASKRRDAKTLAWDNRWYNQNAKSLLHFKSSSRYWESANAPGMRVTLDANMIALLTELSADLLFTKIISSHVCSTFQTRYTSRGICDFDEWIWAILSNFLQPSTSLSTSEAAQKLDDLSLRKDKDPKRREDYFTYISTIFELMMHISQQIPQGHESLQKLVDLAVALHSMPPILAPMYPSSKGFREDRSPPTTEEIAGWYGKNAFLARLWKAVGNSPIPGLDFWKYMGWSLRSTLEGGPRREEDRKTDGALDADMEIAATIIEEVGALIYKACHGKDGGSLVAERELKGGWLYAGLKGCVTSIGHFGRGGSVILAGRRA</sequence>
<protein>
    <submittedName>
        <fullName evidence="1">Uncharacterized protein</fullName>
    </submittedName>
</protein>
<organism evidence="1 2">
    <name type="scientific">Cudoniella acicularis</name>
    <dbReference type="NCBI Taxonomy" id="354080"/>
    <lineage>
        <taxon>Eukaryota</taxon>
        <taxon>Fungi</taxon>
        <taxon>Dikarya</taxon>
        <taxon>Ascomycota</taxon>
        <taxon>Pezizomycotina</taxon>
        <taxon>Leotiomycetes</taxon>
        <taxon>Helotiales</taxon>
        <taxon>Tricladiaceae</taxon>
        <taxon>Cudoniella</taxon>
    </lineage>
</organism>
<name>A0A8H4RJD8_9HELO</name>
<gene>
    <name evidence="1" type="ORF">G7Y89_g6991</name>
</gene>
<dbReference type="InterPro" id="IPR053204">
    <property type="entry name" value="Oxopyrrolidines_Biosynth-assoc"/>
</dbReference>
<dbReference type="InterPro" id="IPR022085">
    <property type="entry name" value="OpdG"/>
</dbReference>
<dbReference type="PANTHER" id="PTHR38797:SF4">
    <property type="entry name" value="NUCLEAR PORE COMPLEX PROTEIN NUP85"/>
    <property type="match status" value="1"/>
</dbReference>
<dbReference type="AlphaFoldDB" id="A0A8H4RJD8"/>
<comment type="caution">
    <text evidence="1">The sequence shown here is derived from an EMBL/GenBank/DDBJ whole genome shotgun (WGS) entry which is preliminary data.</text>
</comment>
<keyword evidence="2" id="KW-1185">Reference proteome</keyword>
<accession>A0A8H4RJD8</accession>
<dbReference type="Proteomes" id="UP000566819">
    <property type="component" value="Unassembled WGS sequence"/>
</dbReference>
<dbReference type="EMBL" id="JAAMPI010000473">
    <property type="protein sequence ID" value="KAF4631142.1"/>
    <property type="molecule type" value="Genomic_DNA"/>
</dbReference>